<evidence type="ECO:0000313" key="1">
    <source>
        <dbReference type="EMBL" id="CAD8201297.1"/>
    </source>
</evidence>
<gene>
    <name evidence="1" type="ORF">POCTA_138.1.T1240021</name>
</gene>
<sequence>MDCYSLEYKIACGIKNMLKKTMLSCLSLLYSQRLPGIKNLWENQINGEFQVTPQSSWEILQEQDFEVIQNQRQWPLAQR</sequence>
<evidence type="ECO:0000313" key="2">
    <source>
        <dbReference type="Proteomes" id="UP000683925"/>
    </source>
</evidence>
<dbReference type="Proteomes" id="UP000683925">
    <property type="component" value="Unassembled WGS sequence"/>
</dbReference>
<dbReference type="EMBL" id="CAJJDP010000124">
    <property type="protein sequence ID" value="CAD8201297.1"/>
    <property type="molecule type" value="Genomic_DNA"/>
</dbReference>
<accession>A0A8S1XKD6</accession>
<dbReference type="AlphaFoldDB" id="A0A8S1XKD6"/>
<keyword evidence="2" id="KW-1185">Reference proteome</keyword>
<name>A0A8S1XKD6_PAROT</name>
<comment type="caution">
    <text evidence="1">The sequence shown here is derived from an EMBL/GenBank/DDBJ whole genome shotgun (WGS) entry which is preliminary data.</text>
</comment>
<proteinExistence type="predicted"/>
<organism evidence="1 2">
    <name type="scientific">Paramecium octaurelia</name>
    <dbReference type="NCBI Taxonomy" id="43137"/>
    <lineage>
        <taxon>Eukaryota</taxon>
        <taxon>Sar</taxon>
        <taxon>Alveolata</taxon>
        <taxon>Ciliophora</taxon>
        <taxon>Intramacronucleata</taxon>
        <taxon>Oligohymenophorea</taxon>
        <taxon>Peniculida</taxon>
        <taxon>Parameciidae</taxon>
        <taxon>Paramecium</taxon>
    </lineage>
</organism>
<reference evidence="1" key="1">
    <citation type="submission" date="2021-01" db="EMBL/GenBank/DDBJ databases">
        <authorList>
            <consortium name="Genoscope - CEA"/>
            <person name="William W."/>
        </authorList>
    </citation>
    <scope>NUCLEOTIDE SEQUENCE</scope>
</reference>
<protein>
    <submittedName>
        <fullName evidence="1">Uncharacterized protein</fullName>
    </submittedName>
</protein>